<dbReference type="GO" id="GO:0005384">
    <property type="term" value="F:manganese ion transmembrane transporter activity"/>
    <property type="evidence" value="ECO:0007669"/>
    <property type="project" value="InterPro"/>
</dbReference>
<evidence type="ECO:0008006" key="8">
    <source>
        <dbReference type="Google" id="ProtNLM"/>
    </source>
</evidence>
<dbReference type="EMBL" id="CP002858">
    <property type="protein sequence ID" value="AEI14010.1"/>
    <property type="molecule type" value="Genomic_DNA"/>
</dbReference>
<dbReference type="OrthoDB" id="9781287at2"/>
<dbReference type="KEGG" id="fsi:Flexsi_0320"/>
<accession>F8E8G1</accession>
<proteinExistence type="predicted"/>
<feature type="transmembrane region" description="Helical" evidence="5">
    <location>
        <begin position="138"/>
        <end position="163"/>
    </location>
</feature>
<dbReference type="CDD" id="cd02431">
    <property type="entry name" value="Ferritin_CCC1_C"/>
    <property type="match status" value="1"/>
</dbReference>
<keyword evidence="7" id="KW-1185">Reference proteome</keyword>
<evidence type="ECO:0000256" key="4">
    <source>
        <dbReference type="ARBA" id="ARBA00023136"/>
    </source>
</evidence>
<comment type="subcellular location">
    <subcellularLocation>
        <location evidence="1">Endomembrane system</location>
        <topology evidence="1">Multi-pass membrane protein</topology>
    </subcellularLocation>
</comment>
<evidence type="ECO:0000256" key="2">
    <source>
        <dbReference type="ARBA" id="ARBA00022692"/>
    </source>
</evidence>
<dbReference type="HOGENOM" id="CLU_065373_1_0_0"/>
<dbReference type="Gene3D" id="1.20.5.420">
    <property type="entry name" value="Immunoglobulin FC, subunit C"/>
    <property type="match status" value="1"/>
</dbReference>
<dbReference type="eggNOG" id="COG1633">
    <property type="taxonomic scope" value="Bacteria"/>
</dbReference>
<evidence type="ECO:0000256" key="3">
    <source>
        <dbReference type="ARBA" id="ARBA00022989"/>
    </source>
</evidence>
<feature type="transmembrane region" description="Helical" evidence="5">
    <location>
        <begin position="205"/>
        <end position="225"/>
    </location>
</feature>
<dbReference type="GO" id="GO:0012505">
    <property type="term" value="C:endomembrane system"/>
    <property type="evidence" value="ECO:0007669"/>
    <property type="project" value="UniProtKB-SubCell"/>
</dbReference>
<protein>
    <recommendedName>
        <fullName evidence="8">Rubrerythrin family protein</fullName>
    </recommendedName>
</protein>
<evidence type="ECO:0000313" key="7">
    <source>
        <dbReference type="Proteomes" id="UP000006621"/>
    </source>
</evidence>
<dbReference type="eggNOG" id="COG1814">
    <property type="taxonomic scope" value="Bacteria"/>
</dbReference>
<dbReference type="AlphaFoldDB" id="F8E8G1"/>
<sequence length="293" mass="33061">MEKIKLDQETKNSLINAQKNEISEYFLYHKIADGLKDEQNKRLLKDIAEDELRHYKFLKSVTGKNVKPDRFKIFLYFWITKIFGLTFGIKLLERGEEAAVKAYEKLGEILPEAVDIKQEEDEHEHTLLNMIKEERLEYVGSIVLGLNDALVELTGALAGLTFALQNANLIALTGLITGIAASFSMAASEYLSTAAENSKKYAVKSAIYTGTAYILTVFLLILPYLLMHNPFLSLVTTLVIAILIIAFFNFYVSVAKDFNFIKRFTEMSAISLGVALLTFIISFGIRSFWGIEI</sequence>
<dbReference type="InterPro" id="IPR008217">
    <property type="entry name" value="Ccc1_fam"/>
</dbReference>
<evidence type="ECO:0000256" key="5">
    <source>
        <dbReference type="SAM" id="Phobius"/>
    </source>
</evidence>
<feature type="transmembrane region" description="Helical" evidence="5">
    <location>
        <begin position="231"/>
        <end position="252"/>
    </location>
</feature>
<dbReference type="GO" id="GO:0030026">
    <property type="term" value="P:intracellular manganese ion homeostasis"/>
    <property type="evidence" value="ECO:0007669"/>
    <property type="project" value="InterPro"/>
</dbReference>
<dbReference type="CDD" id="cd01044">
    <property type="entry name" value="Ferritin_CCC1_N"/>
    <property type="match status" value="1"/>
</dbReference>
<name>F8E8G1_FLESM</name>
<feature type="transmembrane region" description="Helical" evidence="5">
    <location>
        <begin position="169"/>
        <end position="193"/>
    </location>
</feature>
<dbReference type="Pfam" id="PF01988">
    <property type="entry name" value="VIT1"/>
    <property type="match status" value="1"/>
</dbReference>
<keyword evidence="4 5" id="KW-0472">Membrane</keyword>
<evidence type="ECO:0000313" key="6">
    <source>
        <dbReference type="EMBL" id="AEI14010.1"/>
    </source>
</evidence>
<keyword evidence="2 5" id="KW-0812">Transmembrane</keyword>
<gene>
    <name evidence="6" type="ordered locus">Flexsi_0320</name>
</gene>
<dbReference type="Proteomes" id="UP000006621">
    <property type="component" value="Chromosome"/>
</dbReference>
<reference evidence="6 7" key="1">
    <citation type="journal article" date="2011" name="Stand. Genomic Sci.">
        <title>Genome sequence of the moderately thermophilic halophile Flexistipes sinusarabici strain (MAS10).</title>
        <authorList>
            <person name="Lapidus A."/>
            <person name="Chertkov O."/>
            <person name="Nolan M."/>
            <person name="Lucas S."/>
            <person name="Hammon N."/>
            <person name="Deshpande S."/>
            <person name="Cheng J.F."/>
            <person name="Tapia R."/>
            <person name="Han C."/>
            <person name="Goodwin L."/>
            <person name="Pitluck S."/>
            <person name="Liolios K."/>
            <person name="Pagani I."/>
            <person name="Ivanova N."/>
            <person name="Huntemann M."/>
            <person name="Mavromatis K."/>
            <person name="Mikhailova N."/>
            <person name="Pati A."/>
            <person name="Chen A."/>
            <person name="Palaniappan K."/>
            <person name="Land M."/>
            <person name="Hauser L."/>
            <person name="Brambilla E.M."/>
            <person name="Rohde M."/>
            <person name="Abt B."/>
            <person name="Spring S."/>
            <person name="Goker M."/>
            <person name="Bristow J."/>
            <person name="Eisen J.A."/>
            <person name="Markowitz V."/>
            <person name="Hugenholtz P."/>
            <person name="Kyrpides N.C."/>
            <person name="Klenk H.P."/>
            <person name="Woyke T."/>
        </authorList>
    </citation>
    <scope>NUCLEOTIDE SEQUENCE [LARGE SCALE GENOMIC DNA]</scope>
    <source>
        <strain evidence="7">DSM 4947 / MAS 10</strain>
    </source>
</reference>
<dbReference type="RefSeq" id="WP_013885521.1">
    <property type="nucleotide sequence ID" value="NC_015672.1"/>
</dbReference>
<reference evidence="7" key="2">
    <citation type="submission" date="2011-06" db="EMBL/GenBank/DDBJ databases">
        <title>The complete genome of Flexistipes sinusarabici DSM 4947.</title>
        <authorList>
            <person name="Lucas S."/>
            <person name="Han J."/>
            <person name="Lapidus A."/>
            <person name="Bruce D."/>
            <person name="Goodwin L."/>
            <person name="Pitluck S."/>
            <person name="Peters L."/>
            <person name="Kyrpides N."/>
            <person name="Mavromatis K."/>
            <person name="Ivanova N."/>
            <person name="Mikhailova N."/>
            <person name="Chertkov O."/>
            <person name="Detter J.C."/>
            <person name="Tapia R."/>
            <person name="Han C."/>
            <person name="Land M."/>
            <person name="Hauser L."/>
            <person name="Markowitz V."/>
            <person name="Cheng J.-F."/>
            <person name="Hugenholtz P."/>
            <person name="Woyke T."/>
            <person name="Wu D."/>
            <person name="Spring S."/>
            <person name="Schroeder M."/>
            <person name="Brambilla E."/>
            <person name="Klenk H.-P."/>
            <person name="Eisen J.A."/>
        </authorList>
    </citation>
    <scope>NUCLEOTIDE SEQUENCE [LARGE SCALE GENOMIC DNA]</scope>
    <source>
        <strain evidence="7">DSM 4947 / MAS 10</strain>
    </source>
</reference>
<dbReference type="InterPro" id="IPR009078">
    <property type="entry name" value="Ferritin-like_SF"/>
</dbReference>
<dbReference type="SUPFAM" id="SSF47240">
    <property type="entry name" value="Ferritin-like"/>
    <property type="match status" value="1"/>
</dbReference>
<organism evidence="6 7">
    <name type="scientific">Flexistipes sinusarabici (strain ATCC 49648 / DSM 4947 / MAS 10)</name>
    <dbReference type="NCBI Taxonomy" id="717231"/>
    <lineage>
        <taxon>Bacteria</taxon>
        <taxon>Pseudomonadati</taxon>
        <taxon>Deferribacterota</taxon>
        <taxon>Deferribacteres</taxon>
        <taxon>Deferribacterales</taxon>
        <taxon>Flexistipitaceae</taxon>
        <taxon>Flexistipes</taxon>
    </lineage>
</organism>
<evidence type="ECO:0000256" key="1">
    <source>
        <dbReference type="ARBA" id="ARBA00004127"/>
    </source>
</evidence>
<feature type="transmembrane region" description="Helical" evidence="5">
    <location>
        <begin position="264"/>
        <end position="285"/>
    </location>
</feature>
<keyword evidence="3 5" id="KW-1133">Transmembrane helix</keyword>
<dbReference type="InterPro" id="IPR039376">
    <property type="entry name" value="Ferritin_CCC1_N"/>
</dbReference>